<organism evidence="2 3">
    <name type="scientific">Polarella glacialis</name>
    <name type="common">Dinoflagellate</name>
    <dbReference type="NCBI Taxonomy" id="89957"/>
    <lineage>
        <taxon>Eukaryota</taxon>
        <taxon>Sar</taxon>
        <taxon>Alveolata</taxon>
        <taxon>Dinophyceae</taxon>
        <taxon>Suessiales</taxon>
        <taxon>Suessiaceae</taxon>
        <taxon>Polarella</taxon>
    </lineage>
</organism>
<dbReference type="EMBL" id="CAJNNV010000004">
    <property type="protein sequence ID" value="CAE8580992.1"/>
    <property type="molecule type" value="Genomic_DNA"/>
</dbReference>
<protein>
    <submittedName>
        <fullName evidence="2">Uncharacterized protein</fullName>
    </submittedName>
</protein>
<evidence type="ECO:0000313" key="2">
    <source>
        <dbReference type="EMBL" id="CAE8580992.1"/>
    </source>
</evidence>
<accession>A0A813CYL0</accession>
<feature type="region of interest" description="Disordered" evidence="1">
    <location>
        <begin position="321"/>
        <end position="346"/>
    </location>
</feature>
<comment type="caution">
    <text evidence="2">The sequence shown here is derived from an EMBL/GenBank/DDBJ whole genome shotgun (WGS) entry which is preliminary data.</text>
</comment>
<keyword evidence="3" id="KW-1185">Reference proteome</keyword>
<proteinExistence type="predicted"/>
<reference evidence="2" key="1">
    <citation type="submission" date="2021-02" db="EMBL/GenBank/DDBJ databases">
        <authorList>
            <person name="Dougan E. K."/>
            <person name="Rhodes N."/>
            <person name="Thang M."/>
            <person name="Chan C."/>
        </authorList>
    </citation>
    <scope>NUCLEOTIDE SEQUENCE</scope>
</reference>
<gene>
    <name evidence="2" type="ORF">PGLA1383_LOCUS25</name>
</gene>
<dbReference type="AlphaFoldDB" id="A0A813CYL0"/>
<evidence type="ECO:0000313" key="3">
    <source>
        <dbReference type="Proteomes" id="UP000654075"/>
    </source>
</evidence>
<dbReference type="Proteomes" id="UP000654075">
    <property type="component" value="Unassembled WGS sequence"/>
</dbReference>
<dbReference type="Gene3D" id="1.20.5.2050">
    <property type="match status" value="1"/>
</dbReference>
<dbReference type="OrthoDB" id="427764at2759"/>
<sequence>MARDVGLVCVLLEESGVFGLCPAPLLATCRSAQRAELAGIAPLATRPRHPFRAVRLNHAVSREFSKVSYHGGRAVSIKRELDDSGVAAARRVRAVVAFPVDWGPGDSAAAAGAKQESRPLPFKRRRINVKSEPTEFGAGVSPPLASPPPPLFTKMLPGWIQDCIDFQKAHRTWSPARPCCPANYFLSEMGPSLPPREGQKMQSRYHRLTKPQQREFRRYIESGEEDHAVLAKLAAENAVARPSSRGLSKEPGAFMWPWMRDLQTRLRTGLTPDGAQRLQGMAGCDIIPGSQMWDSRAARGPEEAAKPSSLLVPGDAEAIASTAGQGSSGASPGTRVRAAVASTSSSGKPVRVIARQSKQSGISGISWSSVNMGWHIQYNDQKDAKRSKQLHFIFKQYQKPGMSWEEADEAAFLAAKVAREDLINRGNMKDTDGMRPKPKFTSNVLGVTWTQSRKSWKYQLRDGTNGQRKYLGSGSVKAKDTSEAGILRAQAEAEEKMNELYDKHGWPRHVWGADKEVKSASELVKRVSSVTGVTWMPTESSWVAWARINGKQHLARFRPKDETPEEIERCFQECVAARRELKERKAHEEKPKK</sequence>
<evidence type="ECO:0000256" key="1">
    <source>
        <dbReference type="SAM" id="MobiDB-lite"/>
    </source>
</evidence>
<name>A0A813CYL0_POLGL</name>